<protein>
    <recommendedName>
        <fullName evidence="2">DUF6534 domain-containing protein</fullName>
    </recommendedName>
</protein>
<comment type="caution">
    <text evidence="3">The sequence shown here is derived from an EMBL/GenBank/DDBJ whole genome shotgun (WGS) entry which is preliminary data.</text>
</comment>
<feature type="transmembrane region" description="Helical" evidence="1">
    <location>
        <begin position="39"/>
        <end position="65"/>
    </location>
</feature>
<keyword evidence="1" id="KW-0812">Transmembrane</keyword>
<proteinExistence type="predicted"/>
<keyword evidence="1" id="KW-0472">Membrane</keyword>
<accession>A0ABR3J841</accession>
<evidence type="ECO:0000313" key="4">
    <source>
        <dbReference type="Proteomes" id="UP001556367"/>
    </source>
</evidence>
<evidence type="ECO:0000313" key="3">
    <source>
        <dbReference type="EMBL" id="KAL0951660.1"/>
    </source>
</evidence>
<keyword evidence="1" id="KW-1133">Transmembrane helix</keyword>
<dbReference type="PANTHER" id="PTHR40465">
    <property type="entry name" value="CHROMOSOME 1, WHOLE GENOME SHOTGUN SEQUENCE"/>
    <property type="match status" value="1"/>
</dbReference>
<evidence type="ECO:0000259" key="2">
    <source>
        <dbReference type="Pfam" id="PF20152"/>
    </source>
</evidence>
<gene>
    <name evidence="3" type="ORF">HGRIS_008340</name>
</gene>
<keyword evidence="4" id="KW-1185">Reference proteome</keyword>
<dbReference type="Pfam" id="PF20152">
    <property type="entry name" value="DUF6534"/>
    <property type="match status" value="1"/>
</dbReference>
<feature type="domain" description="DUF6534" evidence="2">
    <location>
        <begin position="12"/>
        <end position="97"/>
    </location>
</feature>
<sequence>MGYMNATLGSMMAVDFIITASLTFYLHQSRSGLRHTEKMINRIIMISVNNGIITFMLDAITLILAATQKGNLIYCAFFNVIANVYTNTILATLNSRRTETTLATATNVQMESAIIIRPATSGATSQTESKNTGPLV</sequence>
<feature type="transmembrane region" description="Helical" evidence="1">
    <location>
        <begin position="6"/>
        <end position="27"/>
    </location>
</feature>
<feature type="transmembrane region" description="Helical" evidence="1">
    <location>
        <begin position="71"/>
        <end position="93"/>
    </location>
</feature>
<dbReference type="PANTHER" id="PTHR40465:SF1">
    <property type="entry name" value="DUF6534 DOMAIN-CONTAINING PROTEIN"/>
    <property type="match status" value="1"/>
</dbReference>
<evidence type="ECO:0000256" key="1">
    <source>
        <dbReference type="SAM" id="Phobius"/>
    </source>
</evidence>
<organism evidence="3 4">
    <name type="scientific">Hohenbuehelia grisea</name>
    <dbReference type="NCBI Taxonomy" id="104357"/>
    <lineage>
        <taxon>Eukaryota</taxon>
        <taxon>Fungi</taxon>
        <taxon>Dikarya</taxon>
        <taxon>Basidiomycota</taxon>
        <taxon>Agaricomycotina</taxon>
        <taxon>Agaricomycetes</taxon>
        <taxon>Agaricomycetidae</taxon>
        <taxon>Agaricales</taxon>
        <taxon>Pleurotineae</taxon>
        <taxon>Pleurotaceae</taxon>
        <taxon>Hohenbuehelia</taxon>
    </lineage>
</organism>
<name>A0ABR3J841_9AGAR</name>
<reference evidence="4" key="1">
    <citation type="submission" date="2024-06" db="EMBL/GenBank/DDBJ databases">
        <title>Multi-omics analyses provide insights into the biosynthesis of the anticancer antibiotic pleurotin in Hohenbuehelia grisea.</title>
        <authorList>
            <person name="Weaver J.A."/>
            <person name="Alberti F."/>
        </authorList>
    </citation>
    <scope>NUCLEOTIDE SEQUENCE [LARGE SCALE GENOMIC DNA]</scope>
    <source>
        <strain evidence="4">T-177</strain>
    </source>
</reference>
<dbReference type="Proteomes" id="UP001556367">
    <property type="component" value="Unassembled WGS sequence"/>
</dbReference>
<dbReference type="EMBL" id="JASNQZ010000011">
    <property type="protein sequence ID" value="KAL0951660.1"/>
    <property type="molecule type" value="Genomic_DNA"/>
</dbReference>
<dbReference type="InterPro" id="IPR045339">
    <property type="entry name" value="DUF6534"/>
</dbReference>